<gene>
    <name evidence="1" type="ORF">IPT68_25685</name>
</gene>
<sequence>MDPQALEKATISGKSTGFAFKQVSKADAEAGRGMTADKPECQPIASLAGGYTHIEAVSVEHRSLEPTEATNATIGSMWLASHSEKNAERVMSDLRTSLKKCDGFKTLGLTYKNVKQLKDPSLADDAVSYRITNVVGKQSVQMTYTVVREGGVIAAFYGVNMLTPEKSAIPEAAIEAQLEKLG</sequence>
<protein>
    <recommendedName>
        <fullName evidence="3">PknH-like extracellular domain-containing protein</fullName>
    </recommendedName>
</protein>
<keyword evidence="2" id="KW-1185">Reference proteome</keyword>
<organism evidence="1 2">
    <name type="scientific">Streptomyces chromofuscus</name>
    <dbReference type="NCBI Taxonomy" id="42881"/>
    <lineage>
        <taxon>Bacteria</taxon>
        <taxon>Bacillati</taxon>
        <taxon>Actinomycetota</taxon>
        <taxon>Actinomycetes</taxon>
        <taxon>Kitasatosporales</taxon>
        <taxon>Streptomycetaceae</taxon>
        <taxon>Streptomyces</taxon>
    </lineage>
</organism>
<accession>A0A7M2TG99</accession>
<dbReference type="Proteomes" id="UP000594008">
    <property type="component" value="Chromosome"/>
</dbReference>
<name>A0A7M2TG99_STRCW</name>
<dbReference type="AlphaFoldDB" id="A0A7M2TG99"/>
<dbReference type="KEGG" id="schf:IPT68_25685"/>
<evidence type="ECO:0000313" key="2">
    <source>
        <dbReference type="Proteomes" id="UP000594008"/>
    </source>
</evidence>
<proteinExistence type="predicted"/>
<dbReference type="EMBL" id="CP063374">
    <property type="protein sequence ID" value="QOV47776.1"/>
    <property type="molecule type" value="Genomic_DNA"/>
</dbReference>
<evidence type="ECO:0000313" key="1">
    <source>
        <dbReference type="EMBL" id="QOV47776.1"/>
    </source>
</evidence>
<reference evidence="1 2" key="1">
    <citation type="submission" date="2020-10" db="EMBL/GenBank/DDBJ databases">
        <title>Streptomyces chromofuscus complate genome analysis.</title>
        <authorList>
            <person name="Anwar N."/>
        </authorList>
    </citation>
    <scope>NUCLEOTIDE SEQUENCE [LARGE SCALE GENOMIC DNA]</scope>
    <source>
        <strain evidence="1 2">DSM 40273</strain>
    </source>
</reference>
<evidence type="ECO:0008006" key="3">
    <source>
        <dbReference type="Google" id="ProtNLM"/>
    </source>
</evidence>